<keyword evidence="5 7" id="KW-1133">Transmembrane helix</keyword>
<dbReference type="EC" id="2.5.1.145" evidence="7"/>
<feature type="transmembrane region" description="Helical" evidence="7">
    <location>
        <begin position="185"/>
        <end position="203"/>
    </location>
</feature>
<dbReference type="PANTHER" id="PTHR30589:SF0">
    <property type="entry name" value="PHOSPHATIDYLGLYCEROL--PROLIPOPROTEIN DIACYLGLYCERYL TRANSFERASE"/>
    <property type="match status" value="1"/>
</dbReference>
<evidence type="ECO:0000313" key="8">
    <source>
        <dbReference type="EMBL" id="NHO66594.1"/>
    </source>
</evidence>
<evidence type="ECO:0000256" key="2">
    <source>
        <dbReference type="ARBA" id="ARBA00022475"/>
    </source>
</evidence>
<feature type="transmembrane region" description="Helical" evidence="7">
    <location>
        <begin position="66"/>
        <end position="86"/>
    </location>
</feature>
<evidence type="ECO:0000256" key="7">
    <source>
        <dbReference type="HAMAP-Rule" id="MF_01147"/>
    </source>
</evidence>
<feature type="transmembrane region" description="Helical" evidence="7">
    <location>
        <begin position="136"/>
        <end position="155"/>
    </location>
</feature>
<proteinExistence type="inferred from homology"/>
<evidence type="ECO:0000256" key="1">
    <source>
        <dbReference type="ARBA" id="ARBA00007150"/>
    </source>
</evidence>
<dbReference type="PANTHER" id="PTHR30589">
    <property type="entry name" value="PROLIPOPROTEIN DIACYLGLYCERYL TRANSFERASE"/>
    <property type="match status" value="1"/>
</dbReference>
<accession>A0A9E5MKI9</accession>
<feature type="binding site" evidence="7">
    <location>
        <position position="149"/>
    </location>
    <ligand>
        <name>a 1,2-diacyl-sn-glycero-3-phospho-(1'-sn-glycerol)</name>
        <dbReference type="ChEBI" id="CHEBI:64716"/>
    </ligand>
</feature>
<evidence type="ECO:0000256" key="6">
    <source>
        <dbReference type="ARBA" id="ARBA00023136"/>
    </source>
</evidence>
<dbReference type="Pfam" id="PF01790">
    <property type="entry name" value="LGT"/>
    <property type="match status" value="1"/>
</dbReference>
<keyword evidence="2 7" id="KW-1003">Cell membrane</keyword>
<feature type="transmembrane region" description="Helical" evidence="7">
    <location>
        <begin position="210"/>
        <end position="230"/>
    </location>
</feature>
<name>A0A9E5MKI9_9GAMM</name>
<comment type="caution">
    <text evidence="8">The sequence shown here is derived from an EMBL/GenBank/DDBJ whole genome shotgun (WGS) entry which is preliminary data.</text>
</comment>
<comment type="catalytic activity">
    <reaction evidence="7">
        <text>L-cysteinyl-[prolipoprotein] + a 1,2-diacyl-sn-glycero-3-phospho-(1'-sn-glycerol) = an S-1,2-diacyl-sn-glyceryl-L-cysteinyl-[prolipoprotein] + sn-glycerol 1-phosphate + H(+)</text>
        <dbReference type="Rhea" id="RHEA:56712"/>
        <dbReference type="Rhea" id="RHEA-COMP:14679"/>
        <dbReference type="Rhea" id="RHEA-COMP:14680"/>
        <dbReference type="ChEBI" id="CHEBI:15378"/>
        <dbReference type="ChEBI" id="CHEBI:29950"/>
        <dbReference type="ChEBI" id="CHEBI:57685"/>
        <dbReference type="ChEBI" id="CHEBI:64716"/>
        <dbReference type="ChEBI" id="CHEBI:140658"/>
        <dbReference type="EC" id="2.5.1.145"/>
    </reaction>
</comment>
<keyword evidence="4 7" id="KW-0812">Transmembrane</keyword>
<keyword evidence="3 7" id="KW-0808">Transferase</keyword>
<dbReference type="AlphaFoldDB" id="A0A9E5MKI9"/>
<keyword evidence="6 7" id="KW-0472">Membrane</keyword>
<protein>
    <recommendedName>
        <fullName evidence="7">Phosphatidylglycerol--prolipoprotein diacylglyceryl transferase</fullName>
        <ecNumber evidence="7">2.5.1.145</ecNumber>
    </recommendedName>
</protein>
<dbReference type="RefSeq" id="WP_167187724.1">
    <property type="nucleotide sequence ID" value="NZ_JAAONZ010000010.1"/>
</dbReference>
<dbReference type="Proteomes" id="UP000787472">
    <property type="component" value="Unassembled WGS sequence"/>
</dbReference>
<dbReference type="EMBL" id="JAAONZ010000010">
    <property type="protein sequence ID" value="NHO66594.1"/>
    <property type="molecule type" value="Genomic_DNA"/>
</dbReference>
<dbReference type="InterPro" id="IPR001640">
    <property type="entry name" value="Lgt"/>
</dbReference>
<comment type="subcellular location">
    <subcellularLocation>
        <location evidence="7">Cell membrane</location>
        <topology evidence="7">Multi-pass membrane protein</topology>
    </subcellularLocation>
</comment>
<comment type="pathway">
    <text evidence="7">Protein modification; lipoprotein biosynthesis (diacylglyceryl transfer).</text>
</comment>
<comment type="function">
    <text evidence="7">Catalyzes the transfer of the diacylglyceryl group from phosphatidylglycerol to the sulfhydryl group of the N-terminal cysteine of a prolipoprotein, the first step in the formation of mature lipoproteins.</text>
</comment>
<dbReference type="NCBIfam" id="TIGR00544">
    <property type="entry name" value="lgt"/>
    <property type="match status" value="1"/>
</dbReference>
<dbReference type="GO" id="GO:0008961">
    <property type="term" value="F:phosphatidylglycerol-prolipoprotein diacylglyceryl transferase activity"/>
    <property type="evidence" value="ECO:0007669"/>
    <property type="project" value="UniProtKB-UniRule"/>
</dbReference>
<dbReference type="HAMAP" id="MF_01147">
    <property type="entry name" value="Lgt"/>
    <property type="match status" value="1"/>
</dbReference>
<dbReference type="PROSITE" id="PS01311">
    <property type="entry name" value="LGT"/>
    <property type="match status" value="1"/>
</dbReference>
<gene>
    <name evidence="7" type="primary">lgt</name>
    <name evidence="8" type="ORF">G8770_13675</name>
</gene>
<keyword evidence="9" id="KW-1185">Reference proteome</keyword>
<dbReference type="GO" id="GO:0042158">
    <property type="term" value="P:lipoprotein biosynthetic process"/>
    <property type="evidence" value="ECO:0007669"/>
    <property type="project" value="UniProtKB-UniRule"/>
</dbReference>
<evidence type="ECO:0000313" key="9">
    <source>
        <dbReference type="Proteomes" id="UP000787472"/>
    </source>
</evidence>
<evidence type="ECO:0000256" key="3">
    <source>
        <dbReference type="ARBA" id="ARBA00022679"/>
    </source>
</evidence>
<comment type="similarity">
    <text evidence="1 7">Belongs to the Lgt family.</text>
</comment>
<sequence>MLTYPVIDSVALSLGPFDIFGKTVGPLEVHWYGIMYLLGFAGAWFLAMRRAARPGAACQPTQVEDLIVYGAMGVVLGGRCGYVLFYHFDRFLMDPAWLFRVWEGGMSFHGGLLGVLVAMALYARKIQVRFFDLTDFIAPLVPLGLGLGRLGNFIGQELWGRASDVPWAMVFPKDPLQLARHPSQLYQAALEGLVLFVVLVWFSSRPRPRMAVSGLFLFLYGCFRFTVEFFREPDSFIGFDAFGWVTRGQLLSLPMIVLGAVLLFLAYRGRSTSQSPANGRKASAK</sequence>
<reference evidence="8" key="1">
    <citation type="submission" date="2020-03" db="EMBL/GenBank/DDBJ databases">
        <authorList>
            <person name="Guo F."/>
        </authorList>
    </citation>
    <scope>NUCLEOTIDE SEQUENCE</scope>
    <source>
        <strain evidence="8">JCM 30134</strain>
    </source>
</reference>
<feature type="transmembrane region" description="Helical" evidence="7">
    <location>
        <begin position="250"/>
        <end position="267"/>
    </location>
</feature>
<evidence type="ECO:0000256" key="4">
    <source>
        <dbReference type="ARBA" id="ARBA00022692"/>
    </source>
</evidence>
<organism evidence="8 9">
    <name type="scientific">Pseudomaricurvus hydrocarbonicus</name>
    <dbReference type="NCBI Taxonomy" id="1470433"/>
    <lineage>
        <taxon>Bacteria</taxon>
        <taxon>Pseudomonadati</taxon>
        <taxon>Pseudomonadota</taxon>
        <taxon>Gammaproteobacteria</taxon>
        <taxon>Cellvibrionales</taxon>
        <taxon>Cellvibrionaceae</taxon>
        <taxon>Pseudomaricurvus</taxon>
    </lineage>
</organism>
<evidence type="ECO:0000256" key="5">
    <source>
        <dbReference type="ARBA" id="ARBA00022989"/>
    </source>
</evidence>
<feature type="transmembrane region" description="Helical" evidence="7">
    <location>
        <begin position="106"/>
        <end position="124"/>
    </location>
</feature>
<dbReference type="GO" id="GO:0005886">
    <property type="term" value="C:plasma membrane"/>
    <property type="evidence" value="ECO:0007669"/>
    <property type="project" value="UniProtKB-SubCell"/>
</dbReference>
<feature type="transmembrane region" description="Helical" evidence="7">
    <location>
        <begin position="29"/>
        <end position="46"/>
    </location>
</feature>